<accession>A0ABP9TV39</accession>
<organism evidence="1 2">
    <name type="scientific">Candidatus Rickettsia kedanie</name>
    <dbReference type="NCBI Taxonomy" id="3115352"/>
    <lineage>
        <taxon>Bacteria</taxon>
        <taxon>Pseudomonadati</taxon>
        <taxon>Pseudomonadota</taxon>
        <taxon>Alphaproteobacteria</taxon>
        <taxon>Rickettsiales</taxon>
        <taxon>Rickettsiaceae</taxon>
        <taxon>Rickettsieae</taxon>
        <taxon>Rickettsia</taxon>
        <taxon>spotted fever group</taxon>
    </lineage>
</organism>
<dbReference type="RefSeq" id="WP_412708706.1">
    <property type="nucleotide sequence ID" value="NZ_BAABMM010000049.1"/>
</dbReference>
<dbReference type="EMBL" id="BAABMM010000049">
    <property type="protein sequence ID" value="GAA5253109.1"/>
    <property type="molecule type" value="Genomic_DNA"/>
</dbReference>
<keyword evidence="2" id="KW-1185">Reference proteome</keyword>
<sequence>MITIQNVLQSTNASDALQQLVERNIWLVVFKGKIVNQERITSLAANEFKAATFFSSEEAGNYVKYLEATGKGGVAHDYLKYDSPMYQDIFTSLAMRDERLSGSITSLSNSNNTPDTETI</sequence>
<evidence type="ECO:0000313" key="1">
    <source>
        <dbReference type="EMBL" id="GAA5253109.1"/>
    </source>
</evidence>
<dbReference type="Proteomes" id="UP001628124">
    <property type="component" value="Unassembled WGS sequence"/>
</dbReference>
<comment type="caution">
    <text evidence="1">The sequence shown here is derived from an EMBL/GenBank/DDBJ whole genome shotgun (WGS) entry which is preliminary data.</text>
</comment>
<proteinExistence type="predicted"/>
<reference evidence="1 2" key="1">
    <citation type="journal article" date="2024" name="Microbiol. Immunol.">
        <title>Discovery of a novel spotted fever group Rickettsia, 'Candidatus Rickettsia kedanie,' in unfed larval chigger mites, Leptotrombidium scutellare.</title>
        <authorList>
            <person name="Ogawa M."/>
            <person name="Matsutani M."/>
            <person name="Katayama T."/>
            <person name="Takada N."/>
            <person name="Noda S."/>
            <person name="Takahashi M."/>
            <person name="Kageyama D."/>
            <person name="Hanaoka N."/>
            <person name="Ebihara H."/>
        </authorList>
    </citation>
    <scope>NUCLEOTIDE SEQUENCE [LARGE SCALE GENOMIC DNA]</scope>
    <source>
        <strain evidence="1 2">KNCP2-13</strain>
    </source>
</reference>
<evidence type="ECO:0000313" key="2">
    <source>
        <dbReference type="Proteomes" id="UP001628124"/>
    </source>
</evidence>
<gene>
    <name evidence="1" type="ORF">KNCP2_13990</name>
</gene>
<protein>
    <submittedName>
        <fullName evidence="1">Uncharacterized protein</fullName>
    </submittedName>
</protein>
<name>A0ABP9TV39_9RICK</name>